<dbReference type="InterPro" id="IPR029020">
    <property type="entry name" value="Ammonium/urea_transptr"/>
</dbReference>
<dbReference type="EMBL" id="JBGEWD010000010">
    <property type="protein sequence ID" value="MEY8000834.1"/>
    <property type="molecule type" value="Genomic_DNA"/>
</dbReference>
<feature type="domain" description="Ammonium transporter AmtB-like" evidence="10">
    <location>
        <begin position="8"/>
        <end position="402"/>
    </location>
</feature>
<dbReference type="NCBIfam" id="TIGR00836">
    <property type="entry name" value="amt"/>
    <property type="match status" value="1"/>
</dbReference>
<keyword evidence="5 9" id="KW-1133">Transmembrane helix</keyword>
<feature type="transmembrane region" description="Helical" evidence="9">
    <location>
        <begin position="282"/>
        <end position="299"/>
    </location>
</feature>
<dbReference type="InterPro" id="IPR024041">
    <property type="entry name" value="NH4_transpt_AmtB-like_dom"/>
</dbReference>
<keyword evidence="6 9" id="KW-0472">Membrane</keyword>
<dbReference type="SUPFAM" id="SSF111352">
    <property type="entry name" value="Ammonium transporter"/>
    <property type="match status" value="1"/>
</dbReference>
<evidence type="ECO:0000256" key="2">
    <source>
        <dbReference type="ARBA" id="ARBA00005887"/>
    </source>
</evidence>
<dbReference type="Proteomes" id="UP001564657">
    <property type="component" value="Unassembled WGS sequence"/>
</dbReference>
<dbReference type="Gene3D" id="1.10.3430.10">
    <property type="entry name" value="Ammonium transporter AmtB like domains"/>
    <property type="match status" value="1"/>
</dbReference>
<evidence type="ECO:0000256" key="4">
    <source>
        <dbReference type="ARBA" id="ARBA00022692"/>
    </source>
</evidence>
<feature type="transmembrane region" description="Helical" evidence="9">
    <location>
        <begin position="195"/>
        <end position="215"/>
    </location>
</feature>
<evidence type="ECO:0000256" key="6">
    <source>
        <dbReference type="ARBA" id="ARBA00023136"/>
    </source>
</evidence>
<gene>
    <name evidence="11" type="ORF">AB8U03_11620</name>
</gene>
<feature type="transmembrane region" description="Helical" evidence="9">
    <location>
        <begin position="44"/>
        <end position="65"/>
    </location>
</feature>
<protein>
    <recommendedName>
        <fullName evidence="8 9">Ammonium transporter</fullName>
    </recommendedName>
</protein>
<comment type="subcellular location">
    <subcellularLocation>
        <location evidence="9">Cell membrane</location>
        <topology evidence="9">Multi-pass membrane protein</topology>
    </subcellularLocation>
    <subcellularLocation>
        <location evidence="1">Membrane</location>
        <topology evidence="1">Multi-pass membrane protein</topology>
    </subcellularLocation>
</comment>
<keyword evidence="4 9" id="KW-0812">Transmembrane</keyword>
<organism evidence="11 12">
    <name type="scientific">Clostridium moutaii</name>
    <dbReference type="NCBI Taxonomy" id="3240932"/>
    <lineage>
        <taxon>Bacteria</taxon>
        <taxon>Bacillati</taxon>
        <taxon>Bacillota</taxon>
        <taxon>Clostridia</taxon>
        <taxon>Eubacteriales</taxon>
        <taxon>Clostridiaceae</taxon>
        <taxon>Clostridium</taxon>
    </lineage>
</organism>
<feature type="transmembrane region" description="Helical" evidence="9">
    <location>
        <begin position="128"/>
        <end position="149"/>
    </location>
</feature>
<dbReference type="PANTHER" id="PTHR43029:SF10">
    <property type="entry name" value="AMMONIUM TRANSPORTER MEP2"/>
    <property type="match status" value="1"/>
</dbReference>
<comment type="similarity">
    <text evidence="2 9">Belongs to the ammonia transporter channel (TC 1.A.11.2) family.</text>
</comment>
<feature type="transmembrane region" description="Helical" evidence="9">
    <location>
        <begin position="258"/>
        <end position="276"/>
    </location>
</feature>
<evidence type="ECO:0000256" key="1">
    <source>
        <dbReference type="ARBA" id="ARBA00004141"/>
    </source>
</evidence>
<feature type="transmembrane region" description="Helical" evidence="9">
    <location>
        <begin position="95"/>
        <end position="116"/>
    </location>
</feature>
<proteinExistence type="inferred from homology"/>
<evidence type="ECO:0000256" key="5">
    <source>
        <dbReference type="ARBA" id="ARBA00022989"/>
    </source>
</evidence>
<feature type="transmembrane region" description="Helical" evidence="9">
    <location>
        <begin position="12"/>
        <end position="32"/>
    </location>
</feature>
<evidence type="ECO:0000259" key="10">
    <source>
        <dbReference type="Pfam" id="PF00909"/>
    </source>
</evidence>
<evidence type="ECO:0000313" key="12">
    <source>
        <dbReference type="Proteomes" id="UP001564657"/>
    </source>
</evidence>
<dbReference type="Pfam" id="PF00909">
    <property type="entry name" value="Ammonium_transp"/>
    <property type="match status" value="1"/>
</dbReference>
<dbReference type="InterPro" id="IPR001905">
    <property type="entry name" value="Ammonium_transpt"/>
</dbReference>
<evidence type="ECO:0000313" key="11">
    <source>
        <dbReference type="EMBL" id="MEY8000834.1"/>
    </source>
</evidence>
<name>A0ABV4BPX1_9CLOT</name>
<accession>A0ABV4BPX1</accession>
<keyword evidence="12" id="KW-1185">Reference proteome</keyword>
<evidence type="ECO:0000256" key="3">
    <source>
        <dbReference type="ARBA" id="ARBA00022448"/>
    </source>
</evidence>
<sequence length="424" mass="45883">MINSGDTAFMLISAALVCLMTPGLAFFYGGLVRKKNVLTIMTQIFISIGIVSAIWFLCGFSLAFGPDVKGIIGNMHYAFLNGVGMLPNHIYGHTIPFMVFFIYQQMFAIVTPALITGAFADRVNFKSYLIFSVAWSFLVYIPLVHWIWGGGFLQKLGVIDFAGGIVVHLSAGFAAWASVFFIGKRIILPNEDNTPHNITYVALGTGLLWFGWFGFNGGGALAANGTAAVAFVNTNIAGSIAMVTWLIISWVHKKRPSFMGTLTGAVAGLVTITPAAGYVEPWAAVIIGLAASTACYLAIQLRMKLGLDDALDVWGIHGVGGMLGSILLGVFAVKSIGGVDGWIAGNFNQFIIQLFAVVITAAYSFIVTFVLLKVINHFVPVRVSKEEEIIGLDDSIYKEHAYNMLSFNQHSKVQPIEAEKLIMK</sequence>
<evidence type="ECO:0000256" key="7">
    <source>
        <dbReference type="ARBA" id="ARBA00023177"/>
    </source>
</evidence>
<reference evidence="11 12" key="1">
    <citation type="submission" date="2024-08" db="EMBL/GenBank/DDBJ databases">
        <title>Clostridium lapicellarii sp. nov., and Clostridium renhuaiense sp. nov., two species isolated from the mud in a fermentation cellar used for producing sauce-flavour Chinese liquors.</title>
        <authorList>
            <person name="Yang F."/>
            <person name="Wang H."/>
            <person name="Chen L.Q."/>
            <person name="Zhou N."/>
            <person name="Lu J.J."/>
            <person name="Pu X.X."/>
            <person name="Wan B."/>
            <person name="Wang L."/>
            <person name="Liu S.J."/>
        </authorList>
    </citation>
    <scope>NUCLEOTIDE SEQUENCE [LARGE SCALE GENOMIC DNA]</scope>
    <source>
        <strain evidence="11 12">MT-5</strain>
    </source>
</reference>
<dbReference type="PANTHER" id="PTHR43029">
    <property type="entry name" value="AMMONIUM TRANSPORTER MEP2"/>
    <property type="match status" value="1"/>
</dbReference>
<evidence type="ECO:0000256" key="9">
    <source>
        <dbReference type="RuleBase" id="RU362002"/>
    </source>
</evidence>
<feature type="transmembrane region" description="Helical" evidence="9">
    <location>
        <begin position="227"/>
        <end position="251"/>
    </location>
</feature>
<feature type="transmembrane region" description="Helical" evidence="9">
    <location>
        <begin position="351"/>
        <end position="372"/>
    </location>
</feature>
<evidence type="ECO:0000256" key="8">
    <source>
        <dbReference type="ARBA" id="ARBA00050025"/>
    </source>
</evidence>
<feature type="transmembrane region" description="Helical" evidence="9">
    <location>
        <begin position="161"/>
        <end position="183"/>
    </location>
</feature>
<dbReference type="RefSeq" id="WP_369704723.1">
    <property type="nucleotide sequence ID" value="NZ_JBGEWD010000010.1"/>
</dbReference>
<comment type="caution">
    <text evidence="11">The sequence shown here is derived from an EMBL/GenBank/DDBJ whole genome shotgun (WGS) entry which is preliminary data.</text>
</comment>
<keyword evidence="3 9" id="KW-0813">Transport</keyword>
<keyword evidence="7 9" id="KW-0924">Ammonia transport</keyword>
<feature type="transmembrane region" description="Helical" evidence="9">
    <location>
        <begin position="311"/>
        <end position="331"/>
    </location>
</feature>